<dbReference type="InterPro" id="IPR000835">
    <property type="entry name" value="HTH_MarR-typ"/>
</dbReference>
<evidence type="ECO:0000313" key="3">
    <source>
        <dbReference type="EMBL" id="QIP37487.1"/>
    </source>
</evidence>
<proteinExistence type="predicted"/>
<dbReference type="Proteomes" id="UP001230933">
    <property type="component" value="Chromosome"/>
</dbReference>
<reference evidence="2 5" key="1">
    <citation type="journal article" date="2017" name="Poromechanics V (2013)">
        <title>Genomic Characterization of the Arsenic-Tolerant Actinobacterium, &lt;i&gt;Rhodococcus erythropolis&lt;/i&gt; S43.</title>
        <authorList>
            <person name="Retamal-Morales G."/>
            <person name="Mehnert M."/>
            <person name="Schwabe R."/>
            <person name="Tischler D."/>
            <person name="Schloemann M."/>
            <person name="Levican G.J."/>
        </authorList>
    </citation>
    <scope>NUCLEOTIDE SEQUENCE [LARGE SCALE GENOMIC DNA]</scope>
    <source>
        <strain evidence="2 5">S43</strain>
    </source>
</reference>
<sequence length="156" mass="16840">MPATESTPSLSGRPLSSRIGYGLVKAALRVRQSYAEALSRVGLLPNHHAILSTLDELGPCHQKELASRVVVDPGDIVAYLDSLQESGYVVRERDQSDRRRQVVSITDSGVAKLIEGDAALDAVEQEVFESLTDQERETLTVVSAKLTGPTARPSEA</sequence>
<dbReference type="InterPro" id="IPR036388">
    <property type="entry name" value="WH-like_DNA-bd_sf"/>
</dbReference>
<dbReference type="EMBL" id="CP050124">
    <property type="protein sequence ID" value="QIP37487.1"/>
    <property type="molecule type" value="Genomic_DNA"/>
</dbReference>
<dbReference type="PANTHER" id="PTHR33164:SF99">
    <property type="entry name" value="MARR FAMILY REGULATORY PROTEIN"/>
    <property type="match status" value="1"/>
</dbReference>
<dbReference type="Proteomes" id="UP000325576">
    <property type="component" value="Unassembled WGS sequence"/>
</dbReference>
<dbReference type="PRINTS" id="PR00598">
    <property type="entry name" value="HTHMARR"/>
</dbReference>
<accession>A0A1F2PWJ8</accession>
<organism evidence="2 5">
    <name type="scientific">Rhodococcus erythropolis</name>
    <name type="common">Arthrobacter picolinophilus</name>
    <dbReference type="NCBI Taxonomy" id="1833"/>
    <lineage>
        <taxon>Bacteria</taxon>
        <taxon>Bacillati</taxon>
        <taxon>Actinomycetota</taxon>
        <taxon>Actinomycetes</taxon>
        <taxon>Mycobacteriales</taxon>
        <taxon>Nocardiaceae</taxon>
        <taxon>Rhodococcus</taxon>
        <taxon>Rhodococcus erythropolis group</taxon>
    </lineage>
</organism>
<reference evidence="4" key="3">
    <citation type="submission" date="2023-08" db="EMBL/GenBank/DDBJ databases">
        <title>Isolation and Characterization of Rhodococcus erythropolis MGMM8.</title>
        <authorList>
            <person name="Diabankana R.G.C."/>
            <person name="Afordoanyi D.M."/>
            <person name="Validov S.Z."/>
        </authorList>
    </citation>
    <scope>NUCLEOTIDE SEQUENCE</scope>
    <source>
        <strain evidence="4">MGMM8</strain>
    </source>
</reference>
<dbReference type="Gene3D" id="1.10.10.10">
    <property type="entry name" value="Winged helix-like DNA-binding domain superfamily/Winged helix DNA-binding domain"/>
    <property type="match status" value="1"/>
</dbReference>
<dbReference type="EMBL" id="MRBO01000759">
    <property type="protein sequence ID" value="KAB2581950.1"/>
    <property type="molecule type" value="Genomic_DNA"/>
</dbReference>
<dbReference type="InterPro" id="IPR039422">
    <property type="entry name" value="MarR/SlyA-like"/>
</dbReference>
<gene>
    <name evidence="2" type="ORF">BS297_28245</name>
    <name evidence="3" type="ORF">G9444_0243</name>
    <name evidence="4" type="ORF">QIE55_30010</name>
</gene>
<evidence type="ECO:0000259" key="1">
    <source>
        <dbReference type="PROSITE" id="PS50995"/>
    </source>
</evidence>
<evidence type="ECO:0000313" key="2">
    <source>
        <dbReference type="EMBL" id="KAB2581950.1"/>
    </source>
</evidence>
<evidence type="ECO:0000313" key="4">
    <source>
        <dbReference type="EMBL" id="WMN01992.1"/>
    </source>
</evidence>
<dbReference type="Proteomes" id="UP000502345">
    <property type="component" value="Chromosome"/>
</dbReference>
<protein>
    <submittedName>
        <fullName evidence="4">MarR family transcriptional regulator</fullName>
    </submittedName>
    <submittedName>
        <fullName evidence="3">Putative HTH-type transcriptional regulator YusO</fullName>
    </submittedName>
</protein>
<dbReference type="SMART" id="SM00347">
    <property type="entry name" value="HTH_MARR"/>
    <property type="match status" value="1"/>
</dbReference>
<dbReference type="PANTHER" id="PTHR33164">
    <property type="entry name" value="TRANSCRIPTIONAL REGULATOR, MARR FAMILY"/>
    <property type="match status" value="1"/>
</dbReference>
<feature type="domain" description="HTH marR-type" evidence="1">
    <location>
        <begin position="16"/>
        <end position="148"/>
    </location>
</feature>
<name>A0A1F2PWJ8_RHOER</name>
<dbReference type="InterPro" id="IPR036390">
    <property type="entry name" value="WH_DNA-bd_sf"/>
</dbReference>
<reference evidence="3 6" key="2">
    <citation type="submission" date="2020-03" db="EMBL/GenBank/DDBJ databases">
        <title>Screen low temperature-resistant strains for efficient degradation of petroleum hydrocarbons under the low temperature.</title>
        <authorList>
            <person name="Wang Y."/>
            <person name="Chen J."/>
        </authorList>
    </citation>
    <scope>NUCLEOTIDE SEQUENCE [LARGE SCALE GENOMIC DNA]</scope>
    <source>
        <strain evidence="3 6">KB1</strain>
    </source>
</reference>
<dbReference type="Pfam" id="PF01047">
    <property type="entry name" value="MarR"/>
    <property type="match status" value="1"/>
</dbReference>
<dbReference type="EMBL" id="CP124545">
    <property type="protein sequence ID" value="WMN01992.1"/>
    <property type="molecule type" value="Genomic_DNA"/>
</dbReference>
<evidence type="ECO:0000313" key="5">
    <source>
        <dbReference type="Proteomes" id="UP000325576"/>
    </source>
</evidence>
<dbReference type="RefSeq" id="WP_021342452.1">
    <property type="nucleotide sequence ID" value="NZ_CP050124.1"/>
</dbReference>
<dbReference type="SUPFAM" id="SSF46785">
    <property type="entry name" value="Winged helix' DNA-binding domain"/>
    <property type="match status" value="1"/>
</dbReference>
<evidence type="ECO:0000313" key="6">
    <source>
        <dbReference type="Proteomes" id="UP000502345"/>
    </source>
</evidence>
<dbReference type="AlphaFoldDB" id="A0A1F2PWJ8"/>
<dbReference type="GO" id="GO:0003700">
    <property type="term" value="F:DNA-binding transcription factor activity"/>
    <property type="evidence" value="ECO:0007669"/>
    <property type="project" value="InterPro"/>
</dbReference>
<dbReference type="PROSITE" id="PS50995">
    <property type="entry name" value="HTH_MARR_2"/>
    <property type="match status" value="1"/>
</dbReference>
<dbReference type="GO" id="GO:0006950">
    <property type="term" value="P:response to stress"/>
    <property type="evidence" value="ECO:0007669"/>
    <property type="project" value="TreeGrafter"/>
</dbReference>